<protein>
    <recommendedName>
        <fullName evidence="2">SMP-30/Gluconolactonase/LRE-like region domain-containing protein</fullName>
    </recommendedName>
</protein>
<dbReference type="Gene3D" id="2.120.10.30">
    <property type="entry name" value="TolB, C-terminal domain"/>
    <property type="match status" value="1"/>
</dbReference>
<feature type="non-terminal residue" evidence="1">
    <location>
        <position position="64"/>
    </location>
</feature>
<dbReference type="SUPFAM" id="SSF63829">
    <property type="entry name" value="Calcium-dependent phosphotriesterase"/>
    <property type="match status" value="1"/>
</dbReference>
<gene>
    <name evidence="1" type="ORF">METZ01_LOCUS320093</name>
</gene>
<dbReference type="EMBL" id="UINC01104239">
    <property type="protein sequence ID" value="SVC67239.1"/>
    <property type="molecule type" value="Genomic_DNA"/>
</dbReference>
<reference evidence="1" key="1">
    <citation type="submission" date="2018-05" db="EMBL/GenBank/DDBJ databases">
        <authorList>
            <person name="Lanie J.A."/>
            <person name="Ng W.-L."/>
            <person name="Kazmierczak K.M."/>
            <person name="Andrzejewski T.M."/>
            <person name="Davidsen T.M."/>
            <person name="Wayne K.J."/>
            <person name="Tettelin H."/>
            <person name="Glass J.I."/>
            <person name="Rusch D."/>
            <person name="Podicherti R."/>
            <person name="Tsui H.-C.T."/>
            <person name="Winkler M.E."/>
        </authorList>
    </citation>
    <scope>NUCLEOTIDE SEQUENCE</scope>
</reference>
<accession>A0A382P1G7</accession>
<organism evidence="1">
    <name type="scientific">marine metagenome</name>
    <dbReference type="NCBI Taxonomy" id="408172"/>
    <lineage>
        <taxon>unclassified sequences</taxon>
        <taxon>metagenomes</taxon>
        <taxon>ecological metagenomes</taxon>
    </lineage>
</organism>
<name>A0A382P1G7_9ZZZZ</name>
<proteinExistence type="predicted"/>
<dbReference type="InterPro" id="IPR011042">
    <property type="entry name" value="6-blade_b-propeller_TolB-like"/>
</dbReference>
<evidence type="ECO:0008006" key="2">
    <source>
        <dbReference type="Google" id="ProtNLM"/>
    </source>
</evidence>
<evidence type="ECO:0000313" key="1">
    <source>
        <dbReference type="EMBL" id="SVC67239.1"/>
    </source>
</evidence>
<sequence length="64" mass="7205">MYPQPTVIEPTIFAQVPDELQLSDRDSHMSRDIFRGRPLGSFLEGPSFDSDGNLYVVDIAHGRI</sequence>
<dbReference type="AlphaFoldDB" id="A0A382P1G7"/>